<gene>
    <name evidence="3" type="ORF">PPERSA_02884</name>
</gene>
<evidence type="ECO:0000313" key="4">
    <source>
        <dbReference type="Proteomes" id="UP000054937"/>
    </source>
</evidence>
<protein>
    <submittedName>
        <fullName evidence="3">Uncharacterized protein</fullName>
    </submittedName>
</protein>
<keyword evidence="1" id="KW-0175">Coiled coil</keyword>
<evidence type="ECO:0000256" key="1">
    <source>
        <dbReference type="SAM" id="Coils"/>
    </source>
</evidence>
<comment type="caution">
    <text evidence="3">The sequence shown here is derived from an EMBL/GenBank/DDBJ whole genome shotgun (WGS) entry which is preliminary data.</text>
</comment>
<dbReference type="OMA" id="CVTINIA"/>
<reference evidence="3 4" key="1">
    <citation type="journal article" date="2015" name="Sci. Rep.">
        <title>Genome of the facultative scuticociliatosis pathogen Pseudocohnilembus persalinus provides insight into its virulence through horizontal gene transfer.</title>
        <authorList>
            <person name="Xiong J."/>
            <person name="Wang G."/>
            <person name="Cheng J."/>
            <person name="Tian M."/>
            <person name="Pan X."/>
            <person name="Warren A."/>
            <person name="Jiang C."/>
            <person name="Yuan D."/>
            <person name="Miao W."/>
        </authorList>
    </citation>
    <scope>NUCLEOTIDE SEQUENCE [LARGE SCALE GENOMIC DNA]</scope>
    <source>
        <strain evidence="3">36N120E</strain>
    </source>
</reference>
<evidence type="ECO:0000313" key="3">
    <source>
        <dbReference type="EMBL" id="KRX03505.1"/>
    </source>
</evidence>
<dbReference type="EMBL" id="LDAU01000131">
    <property type="protein sequence ID" value="KRX03505.1"/>
    <property type="molecule type" value="Genomic_DNA"/>
</dbReference>
<evidence type="ECO:0000256" key="2">
    <source>
        <dbReference type="SAM" id="MobiDB-lite"/>
    </source>
</evidence>
<dbReference type="InParanoid" id="A0A0V0QN52"/>
<proteinExistence type="predicted"/>
<dbReference type="Proteomes" id="UP000054937">
    <property type="component" value="Unassembled WGS sequence"/>
</dbReference>
<name>A0A0V0QN52_PSEPJ</name>
<keyword evidence="4" id="KW-1185">Reference proteome</keyword>
<feature type="region of interest" description="Disordered" evidence="2">
    <location>
        <begin position="1"/>
        <end position="24"/>
    </location>
</feature>
<accession>A0A0V0QN52</accession>
<feature type="coiled-coil region" evidence="1">
    <location>
        <begin position="100"/>
        <end position="153"/>
    </location>
</feature>
<dbReference type="AlphaFoldDB" id="A0A0V0QN52"/>
<dbReference type="OrthoDB" id="10590307at2759"/>
<organism evidence="3 4">
    <name type="scientific">Pseudocohnilembus persalinus</name>
    <name type="common">Ciliate</name>
    <dbReference type="NCBI Taxonomy" id="266149"/>
    <lineage>
        <taxon>Eukaryota</taxon>
        <taxon>Sar</taxon>
        <taxon>Alveolata</taxon>
        <taxon>Ciliophora</taxon>
        <taxon>Intramacronucleata</taxon>
        <taxon>Oligohymenophorea</taxon>
        <taxon>Scuticociliatia</taxon>
        <taxon>Philasterida</taxon>
        <taxon>Pseudocohnilembidae</taxon>
        <taxon>Pseudocohnilembus</taxon>
    </lineage>
</organism>
<sequence>MQSTDNSRLNTFGAGKNSSLMMSRNNVSKSQQKSEILFENIHLYRFPHCSMDPAHSSYQLNNMCLEQNCKENFIPLCANCMYESHKNKKGHAQKPLKMIFNELAEQIQNLYDEFEKTTKDPIEIALDEMVAELKNLEELSRQMQDSITFYLEKYKKVMQKEPYERVAVRRILKEIFKSDTEEVLRDKLLELGQYSKIEQDTLKVNDYASIKKWEEQKKHANIYLEDIRQPLERMVDIRNHLEKTLRQYAMAQEDVDLSDDEKSEAGWEPNNIAELSRTRFEQTQKKNVTKKDELGKKQESLKKLMEEHLEECENKHCSFIDVPYKIKHWKTLWLKANTDCPEGKKLNIEMEGILNELRKAERIKLK</sequence>